<evidence type="ECO:0000313" key="1">
    <source>
        <dbReference type="EMBL" id="CAK0839693.1"/>
    </source>
</evidence>
<gene>
    <name evidence="1" type="ORF">PCOR1329_LOCUS35310</name>
</gene>
<organism evidence="1 2">
    <name type="scientific">Prorocentrum cordatum</name>
    <dbReference type="NCBI Taxonomy" id="2364126"/>
    <lineage>
        <taxon>Eukaryota</taxon>
        <taxon>Sar</taxon>
        <taxon>Alveolata</taxon>
        <taxon>Dinophyceae</taxon>
        <taxon>Prorocentrales</taxon>
        <taxon>Prorocentraceae</taxon>
        <taxon>Prorocentrum</taxon>
    </lineage>
</organism>
<keyword evidence="2" id="KW-1185">Reference proteome</keyword>
<dbReference type="EMBL" id="CAUYUJ010014314">
    <property type="protein sequence ID" value="CAK0839693.1"/>
    <property type="molecule type" value="Genomic_DNA"/>
</dbReference>
<feature type="non-terminal residue" evidence="1">
    <location>
        <position position="1"/>
    </location>
</feature>
<dbReference type="Proteomes" id="UP001189429">
    <property type="component" value="Unassembled WGS sequence"/>
</dbReference>
<proteinExistence type="predicted"/>
<reference evidence="1" key="1">
    <citation type="submission" date="2023-10" db="EMBL/GenBank/DDBJ databases">
        <authorList>
            <person name="Chen Y."/>
            <person name="Shah S."/>
            <person name="Dougan E. K."/>
            <person name="Thang M."/>
            <person name="Chan C."/>
        </authorList>
    </citation>
    <scope>NUCLEOTIDE SEQUENCE [LARGE SCALE GENOMIC DNA]</scope>
</reference>
<evidence type="ECO:0000313" key="2">
    <source>
        <dbReference type="Proteomes" id="UP001189429"/>
    </source>
</evidence>
<sequence>GMRHNSKLGRGALDEREGGLNFLCQQLYDGAEKELAPLFDCDDLGKYQGRGQKAVYRRSTVGGALAQRQPAGTTHSRAVRAVQHRLEDLARILRKHGTFPPQRHYMIWRPLWDVAERRGRLRRLAKSLEPELIHEVTYYLLCIFAQPYNCHVVMLRAVAASLSALAAREERRLGQ</sequence>
<feature type="non-terminal residue" evidence="1">
    <location>
        <position position="175"/>
    </location>
</feature>
<name>A0ABN9T3V4_9DINO</name>
<comment type="caution">
    <text evidence="1">The sequence shown here is derived from an EMBL/GenBank/DDBJ whole genome shotgun (WGS) entry which is preliminary data.</text>
</comment>
<accession>A0ABN9T3V4</accession>
<protein>
    <submittedName>
        <fullName evidence="1">Uncharacterized protein</fullName>
    </submittedName>
</protein>